<evidence type="ECO:0000313" key="1">
    <source>
        <dbReference type="EMBL" id="ASG62928.1"/>
    </source>
</evidence>
<accession>A0A248KGV7</accession>
<evidence type="ECO:0008006" key="3">
    <source>
        <dbReference type="Google" id="ProtNLM"/>
    </source>
</evidence>
<dbReference type="EMBL" id="CP022114">
    <property type="protein sequence ID" value="ASG62928.1"/>
    <property type="molecule type" value="Genomic_DNA"/>
</dbReference>
<organism evidence="1 2">
    <name type="scientific">Kluyvera genomosp. 3</name>
    <dbReference type="NCBI Taxonomy" id="2774055"/>
    <lineage>
        <taxon>Bacteria</taxon>
        <taxon>Pseudomonadati</taxon>
        <taxon>Pseudomonadota</taxon>
        <taxon>Gammaproteobacteria</taxon>
        <taxon>Enterobacterales</taxon>
        <taxon>Enterobacteriaceae</taxon>
        <taxon>Kluyvera</taxon>
    </lineage>
</organism>
<evidence type="ECO:0000313" key="2">
    <source>
        <dbReference type="Proteomes" id="UP000197098"/>
    </source>
</evidence>
<gene>
    <name evidence="1" type="ORF">CEW81_06095</name>
</gene>
<reference evidence="1 2" key="1">
    <citation type="submission" date="2017-06" db="EMBL/GenBank/DDBJ databases">
        <title>Origin of plasmid-mediated fosfomycin resistance gene fosA3.</title>
        <authorList>
            <person name="Ito R."/>
            <person name="Pacey M.P."/>
            <person name="Doi Y."/>
        </authorList>
    </citation>
    <scope>NUCLEOTIDE SEQUENCE [LARGE SCALE GENOMIC DNA]</scope>
    <source>
        <strain evidence="1 2">YDC799</strain>
    </source>
</reference>
<sequence length="123" mass="13356">MINIVVWDGQSEWQPGTGEAVLCPAQVGIGWLYDGSDFRQPPTPEQTPEELAAANMAKAASEYERASVAIVALNEQIEDADYAGTTEVDVKAELATWTDYRKKLRAYIKNADGTKPVPSAPIS</sequence>
<dbReference type="Proteomes" id="UP000197098">
    <property type="component" value="Chromosome"/>
</dbReference>
<name>A0A248KGV7_9ENTR</name>
<proteinExistence type="predicted"/>
<protein>
    <recommendedName>
        <fullName evidence="3">Tail fiber assembly protein</fullName>
    </recommendedName>
</protein>
<dbReference type="AlphaFoldDB" id="A0A248KGV7"/>